<evidence type="ECO:0000256" key="1">
    <source>
        <dbReference type="SAM" id="MobiDB-lite"/>
    </source>
</evidence>
<dbReference type="OrthoDB" id="5801788at2"/>
<evidence type="ECO:0000313" key="2">
    <source>
        <dbReference type="EMBL" id="TDY00512.1"/>
    </source>
</evidence>
<dbReference type="AlphaFoldDB" id="A0A4R8IIL8"/>
<reference evidence="2 3" key="1">
    <citation type="submission" date="2019-03" db="EMBL/GenBank/DDBJ databases">
        <title>Genomic Encyclopedia of Type Strains, Phase IV (KMG-IV): sequencing the most valuable type-strain genomes for metagenomic binning, comparative biology and taxonomic classification.</title>
        <authorList>
            <person name="Goeker M."/>
        </authorList>
    </citation>
    <scope>NUCLEOTIDE SEQUENCE [LARGE SCALE GENOMIC DNA]</scope>
    <source>
        <strain evidence="2 3">DSM 16326</strain>
    </source>
</reference>
<feature type="region of interest" description="Disordered" evidence="1">
    <location>
        <begin position="64"/>
        <end position="85"/>
    </location>
</feature>
<dbReference type="RefSeq" id="WP_134084087.1">
    <property type="nucleotide sequence ID" value="NZ_SOQX01000005.1"/>
</dbReference>
<accession>A0A4R8IIL8</accession>
<name>A0A4R8IIL8_9GAMM</name>
<organism evidence="2 3">
    <name type="scientific">Thiohalophilus thiocyanatoxydans</name>
    <dbReference type="NCBI Taxonomy" id="381308"/>
    <lineage>
        <taxon>Bacteria</taxon>
        <taxon>Pseudomonadati</taxon>
        <taxon>Pseudomonadota</taxon>
        <taxon>Gammaproteobacteria</taxon>
        <taxon>Thiohalomonadales</taxon>
        <taxon>Thiohalophilaceae</taxon>
        <taxon>Thiohalophilus</taxon>
    </lineage>
</organism>
<dbReference type="EMBL" id="SOQX01000005">
    <property type="protein sequence ID" value="TDY00512.1"/>
    <property type="molecule type" value="Genomic_DNA"/>
</dbReference>
<dbReference type="Proteomes" id="UP000294914">
    <property type="component" value="Unassembled WGS sequence"/>
</dbReference>
<sequence length="85" mass="9529">MDTINTIDLTNARYMVKAVEKTTTPDGCDGNNWYRYVLERNGSTLVGQRQGTLNQVTRYAEELAEDVNSRSGGNGPSQWSSRNKK</sequence>
<feature type="compositionally biased region" description="Polar residues" evidence="1">
    <location>
        <begin position="76"/>
        <end position="85"/>
    </location>
</feature>
<proteinExistence type="predicted"/>
<protein>
    <submittedName>
        <fullName evidence="2">Uncharacterized protein</fullName>
    </submittedName>
</protein>
<gene>
    <name evidence="2" type="ORF">EDC23_2013</name>
</gene>
<comment type="caution">
    <text evidence="2">The sequence shown here is derived from an EMBL/GenBank/DDBJ whole genome shotgun (WGS) entry which is preliminary data.</text>
</comment>
<evidence type="ECO:0000313" key="3">
    <source>
        <dbReference type="Proteomes" id="UP000294914"/>
    </source>
</evidence>
<keyword evidence="3" id="KW-1185">Reference proteome</keyword>